<keyword evidence="14" id="KW-1185">Reference proteome</keyword>
<evidence type="ECO:0000256" key="10">
    <source>
        <dbReference type="ARBA" id="ARBA00035120"/>
    </source>
</evidence>
<keyword evidence="5 12" id="KW-1133">Transmembrane helix</keyword>
<comment type="subcellular location">
    <subcellularLocation>
        <location evidence="1 12">Cell membrane</location>
        <topology evidence="1 12">Multi-pass membrane protein</topology>
    </subcellularLocation>
</comment>
<reference evidence="14" key="1">
    <citation type="journal article" date="2019" name="Int. J. Syst. Evol. Microbiol.">
        <title>The Global Catalogue of Microorganisms (GCM) 10K type strain sequencing project: providing services to taxonomists for standard genome sequencing and annotation.</title>
        <authorList>
            <consortium name="The Broad Institute Genomics Platform"/>
            <consortium name="The Broad Institute Genome Sequencing Center for Infectious Disease"/>
            <person name="Wu L."/>
            <person name="Ma J."/>
        </authorList>
    </citation>
    <scope>NUCLEOTIDE SEQUENCE [LARGE SCALE GENOMIC DNA]</scope>
    <source>
        <strain evidence="14">CGMCC 4.1799</strain>
    </source>
</reference>
<organism evidence="13 14">
    <name type="scientific">Marinobacter koreensis</name>
    <dbReference type="NCBI Taxonomy" id="335974"/>
    <lineage>
        <taxon>Bacteria</taxon>
        <taxon>Pseudomonadati</taxon>
        <taxon>Pseudomonadota</taxon>
        <taxon>Gammaproteobacteria</taxon>
        <taxon>Pseudomonadales</taxon>
        <taxon>Marinobacteraceae</taxon>
        <taxon>Marinobacter</taxon>
    </lineage>
</organism>
<keyword evidence="7 12" id="KW-0406">Ion transport</keyword>
<evidence type="ECO:0000256" key="7">
    <source>
        <dbReference type="ARBA" id="ARBA00023065"/>
    </source>
</evidence>
<dbReference type="NCBIfam" id="TIGR00494">
    <property type="entry name" value="crcB"/>
    <property type="match status" value="1"/>
</dbReference>
<feature type="transmembrane region" description="Helical" evidence="12">
    <location>
        <begin position="39"/>
        <end position="58"/>
    </location>
</feature>
<evidence type="ECO:0000313" key="14">
    <source>
        <dbReference type="Proteomes" id="UP001596055"/>
    </source>
</evidence>
<accession>A0ABW0RLE1</accession>
<dbReference type="HAMAP" id="MF_00454">
    <property type="entry name" value="FluC"/>
    <property type="match status" value="1"/>
</dbReference>
<evidence type="ECO:0000256" key="1">
    <source>
        <dbReference type="ARBA" id="ARBA00004651"/>
    </source>
</evidence>
<dbReference type="RefSeq" id="WP_248157781.1">
    <property type="nucleotide sequence ID" value="NZ_JAKZAJ010000003.1"/>
</dbReference>
<keyword evidence="3" id="KW-0997">Cell inner membrane</keyword>
<feature type="transmembrane region" description="Helical" evidence="12">
    <location>
        <begin position="65"/>
        <end position="84"/>
    </location>
</feature>
<evidence type="ECO:0000256" key="8">
    <source>
        <dbReference type="ARBA" id="ARBA00023136"/>
    </source>
</evidence>
<dbReference type="PANTHER" id="PTHR28259:SF1">
    <property type="entry name" value="FLUORIDE EXPORT PROTEIN 1-RELATED"/>
    <property type="match status" value="1"/>
</dbReference>
<proteinExistence type="inferred from homology"/>
<keyword evidence="2 12" id="KW-1003">Cell membrane</keyword>
<keyword evidence="12" id="KW-0813">Transport</keyword>
<evidence type="ECO:0000256" key="12">
    <source>
        <dbReference type="HAMAP-Rule" id="MF_00454"/>
    </source>
</evidence>
<comment type="similarity">
    <text evidence="10 12">Belongs to the fluoride channel Fluc/FEX (TC 1.A.43) family.</text>
</comment>
<evidence type="ECO:0000313" key="13">
    <source>
        <dbReference type="EMBL" id="MFC5543787.1"/>
    </source>
</evidence>
<dbReference type="NCBIfam" id="NF010792">
    <property type="entry name" value="PRK14196.1"/>
    <property type="match status" value="1"/>
</dbReference>
<feature type="binding site" evidence="12">
    <location>
        <position position="75"/>
    </location>
    <ligand>
        <name>Na(+)</name>
        <dbReference type="ChEBI" id="CHEBI:29101"/>
        <note>structural</note>
    </ligand>
</feature>
<keyword evidence="12" id="KW-0479">Metal-binding</keyword>
<name>A0ABW0RLE1_9GAMM</name>
<keyword evidence="6 12" id="KW-0915">Sodium</keyword>
<gene>
    <name evidence="12 13" type="primary">crcB</name>
    <name evidence="12" type="synonym">fluC</name>
    <name evidence="13" type="ORF">ACFPQA_01865</name>
</gene>
<keyword evidence="4 12" id="KW-0812">Transmembrane</keyword>
<comment type="activity regulation">
    <text evidence="12">Na(+) is not transported, but it plays an essential structural role and its presence is essential for fluoride channel function.</text>
</comment>
<sequence>MLLSILAVSGGAAFGALLRWFLGIQLNALFPNIPPGTLVANLVGGYLIGLSIMIFSHFTNLAPEWRLFVITGFMGALTTFSTFSAEIVSLLQSGRFWWALGGIAVHVGGSLVMTLAGMGTFVFVRWLQAG</sequence>
<keyword evidence="8 12" id="KW-0472">Membrane</keyword>
<protein>
    <recommendedName>
        <fullName evidence="12">Fluoride-specific ion channel FluC</fullName>
    </recommendedName>
</protein>
<comment type="caution">
    <text evidence="13">The sequence shown here is derived from an EMBL/GenBank/DDBJ whole genome shotgun (WGS) entry which is preliminary data.</text>
</comment>
<evidence type="ECO:0000256" key="5">
    <source>
        <dbReference type="ARBA" id="ARBA00022989"/>
    </source>
</evidence>
<dbReference type="EMBL" id="JBHSNL010000001">
    <property type="protein sequence ID" value="MFC5543787.1"/>
    <property type="molecule type" value="Genomic_DNA"/>
</dbReference>
<dbReference type="PANTHER" id="PTHR28259">
    <property type="entry name" value="FLUORIDE EXPORT PROTEIN 1-RELATED"/>
    <property type="match status" value="1"/>
</dbReference>
<keyword evidence="9 12" id="KW-0407">Ion channel</keyword>
<evidence type="ECO:0000256" key="9">
    <source>
        <dbReference type="ARBA" id="ARBA00023303"/>
    </source>
</evidence>
<evidence type="ECO:0000256" key="2">
    <source>
        <dbReference type="ARBA" id="ARBA00022475"/>
    </source>
</evidence>
<dbReference type="Proteomes" id="UP001596055">
    <property type="component" value="Unassembled WGS sequence"/>
</dbReference>
<comment type="function">
    <text evidence="12">Fluoride-specific ion channel. Important for reducing fluoride concentration in the cell, thus reducing its toxicity.</text>
</comment>
<dbReference type="InterPro" id="IPR003691">
    <property type="entry name" value="FluC"/>
</dbReference>
<feature type="transmembrane region" description="Helical" evidence="12">
    <location>
        <begin position="96"/>
        <end position="124"/>
    </location>
</feature>
<comment type="catalytic activity">
    <reaction evidence="11">
        <text>fluoride(in) = fluoride(out)</text>
        <dbReference type="Rhea" id="RHEA:76159"/>
        <dbReference type="ChEBI" id="CHEBI:17051"/>
    </reaction>
    <physiologicalReaction direction="left-to-right" evidence="11">
        <dbReference type="Rhea" id="RHEA:76160"/>
    </physiologicalReaction>
</comment>
<evidence type="ECO:0000256" key="6">
    <source>
        <dbReference type="ARBA" id="ARBA00023053"/>
    </source>
</evidence>
<dbReference type="Pfam" id="PF02537">
    <property type="entry name" value="CRCB"/>
    <property type="match status" value="1"/>
</dbReference>
<feature type="binding site" evidence="12">
    <location>
        <position position="78"/>
    </location>
    <ligand>
        <name>Na(+)</name>
        <dbReference type="ChEBI" id="CHEBI:29101"/>
        <note>structural</note>
    </ligand>
</feature>
<evidence type="ECO:0000256" key="4">
    <source>
        <dbReference type="ARBA" id="ARBA00022692"/>
    </source>
</evidence>
<evidence type="ECO:0000256" key="3">
    <source>
        <dbReference type="ARBA" id="ARBA00022519"/>
    </source>
</evidence>
<evidence type="ECO:0000256" key="11">
    <source>
        <dbReference type="ARBA" id="ARBA00035585"/>
    </source>
</evidence>